<keyword evidence="2" id="KW-1185">Reference proteome</keyword>
<dbReference type="Proteomes" id="UP000789375">
    <property type="component" value="Unassembled WGS sequence"/>
</dbReference>
<dbReference type="AlphaFoldDB" id="A0A9N8UZT9"/>
<gene>
    <name evidence="1" type="ORF">FMOSSE_LOCUS367</name>
</gene>
<sequence length="88" mass="9721">MPFTNSTTINDEEINAEGSNRAHIVAIAVASAVREASQQDWNSACRSILENKSLTVSEKNCIISLLQDKQMSIYGDKNGQQITKQDHI</sequence>
<evidence type="ECO:0000313" key="1">
    <source>
        <dbReference type="EMBL" id="CAG8436256.1"/>
    </source>
</evidence>
<protein>
    <submittedName>
        <fullName evidence="1">12550_t:CDS:1</fullName>
    </submittedName>
</protein>
<accession>A0A9N8UZT9</accession>
<proteinExistence type="predicted"/>
<organism evidence="1 2">
    <name type="scientific">Funneliformis mosseae</name>
    <name type="common">Endomycorrhizal fungus</name>
    <name type="synonym">Glomus mosseae</name>
    <dbReference type="NCBI Taxonomy" id="27381"/>
    <lineage>
        <taxon>Eukaryota</taxon>
        <taxon>Fungi</taxon>
        <taxon>Fungi incertae sedis</taxon>
        <taxon>Mucoromycota</taxon>
        <taxon>Glomeromycotina</taxon>
        <taxon>Glomeromycetes</taxon>
        <taxon>Glomerales</taxon>
        <taxon>Glomeraceae</taxon>
        <taxon>Funneliformis</taxon>
    </lineage>
</organism>
<evidence type="ECO:0000313" key="2">
    <source>
        <dbReference type="Proteomes" id="UP000789375"/>
    </source>
</evidence>
<dbReference type="EMBL" id="CAJVPP010000033">
    <property type="protein sequence ID" value="CAG8436256.1"/>
    <property type="molecule type" value="Genomic_DNA"/>
</dbReference>
<comment type="caution">
    <text evidence="1">The sequence shown here is derived from an EMBL/GenBank/DDBJ whole genome shotgun (WGS) entry which is preliminary data.</text>
</comment>
<reference evidence="1" key="1">
    <citation type="submission" date="2021-06" db="EMBL/GenBank/DDBJ databases">
        <authorList>
            <person name="Kallberg Y."/>
            <person name="Tangrot J."/>
            <person name="Rosling A."/>
        </authorList>
    </citation>
    <scope>NUCLEOTIDE SEQUENCE</scope>
    <source>
        <strain evidence="1">87-6 pot B 2015</strain>
    </source>
</reference>
<name>A0A9N8UZT9_FUNMO</name>